<dbReference type="Gene3D" id="1.10.150.120">
    <property type="entry name" value="[2Fe-2S]-binding domain"/>
    <property type="match status" value="1"/>
</dbReference>
<dbReference type="Pfam" id="PF01799">
    <property type="entry name" value="Fer2_2"/>
    <property type="match status" value="1"/>
</dbReference>
<dbReference type="GO" id="GO:0042597">
    <property type="term" value="C:periplasmic space"/>
    <property type="evidence" value="ECO:0007669"/>
    <property type="project" value="TreeGrafter"/>
</dbReference>
<protein>
    <submittedName>
        <fullName evidence="8">Xanthine dehydrogenase YagT iron-sulfur-binding subunit</fullName>
    </submittedName>
</protein>
<dbReference type="PROSITE" id="PS51318">
    <property type="entry name" value="TAT"/>
    <property type="match status" value="1"/>
</dbReference>
<dbReference type="SUPFAM" id="SSF47741">
    <property type="entry name" value="CO dehydrogenase ISP C-domain like"/>
    <property type="match status" value="1"/>
</dbReference>
<keyword evidence="2" id="KW-0479">Metal-binding</keyword>
<dbReference type="CDD" id="cd00207">
    <property type="entry name" value="fer2"/>
    <property type="match status" value="1"/>
</dbReference>
<reference evidence="8 9" key="1">
    <citation type="submission" date="2017-06" db="EMBL/GenBank/DDBJ databases">
        <authorList>
            <person name="Kim H.J."/>
            <person name="Triplett B.A."/>
        </authorList>
    </citation>
    <scope>NUCLEOTIDE SEQUENCE [LARGE SCALE GENOMIC DNA]</scope>
    <source>
        <strain evidence="8 9">DSM 18704</strain>
    </source>
</reference>
<dbReference type="PROSITE" id="PS00197">
    <property type="entry name" value="2FE2S_FER_1"/>
    <property type="match status" value="1"/>
</dbReference>
<dbReference type="GO" id="GO:0046872">
    <property type="term" value="F:metal ion binding"/>
    <property type="evidence" value="ECO:0007669"/>
    <property type="project" value="UniProtKB-KW"/>
</dbReference>
<dbReference type="GO" id="GO:0051537">
    <property type="term" value="F:2 iron, 2 sulfur cluster binding"/>
    <property type="evidence" value="ECO:0007669"/>
    <property type="project" value="UniProtKB-KW"/>
</dbReference>
<dbReference type="GO" id="GO:0016903">
    <property type="term" value="F:oxidoreductase activity, acting on the aldehyde or oxo group of donors"/>
    <property type="evidence" value="ECO:0007669"/>
    <property type="project" value="TreeGrafter"/>
</dbReference>
<name>A0A239JWZ0_9BACT</name>
<feature type="domain" description="2Fe-2S ferredoxin-type" evidence="7">
    <location>
        <begin position="99"/>
        <end position="175"/>
    </location>
</feature>
<dbReference type="OrthoDB" id="117063at2"/>
<evidence type="ECO:0000259" key="7">
    <source>
        <dbReference type="PROSITE" id="PS51085"/>
    </source>
</evidence>
<keyword evidence="1" id="KW-0001">2Fe-2S</keyword>
<evidence type="ECO:0000313" key="9">
    <source>
        <dbReference type="Proteomes" id="UP000198356"/>
    </source>
</evidence>
<keyword evidence="5" id="KW-0411">Iron-sulfur</keyword>
<dbReference type="EMBL" id="FZOU01000004">
    <property type="protein sequence ID" value="SNT10486.1"/>
    <property type="molecule type" value="Genomic_DNA"/>
</dbReference>
<dbReference type="NCBIfam" id="TIGR01409">
    <property type="entry name" value="TAT_signal_seq"/>
    <property type="match status" value="1"/>
</dbReference>
<dbReference type="InterPro" id="IPR006311">
    <property type="entry name" value="TAT_signal"/>
</dbReference>
<evidence type="ECO:0000256" key="4">
    <source>
        <dbReference type="ARBA" id="ARBA00023004"/>
    </source>
</evidence>
<accession>A0A239JWZ0</accession>
<keyword evidence="4" id="KW-0408">Iron</keyword>
<dbReference type="InterPro" id="IPR052914">
    <property type="entry name" value="Aldehyde_Oxdr_Iron-Sulfur"/>
</dbReference>
<dbReference type="PANTHER" id="PTHR45331:SF1">
    <property type="entry name" value="ALDEHYDE OXIDOREDUCTASE IRON-SULFUR-BINDING SUBUNIT PAOA"/>
    <property type="match status" value="1"/>
</dbReference>
<feature type="compositionally biased region" description="Basic and acidic residues" evidence="6">
    <location>
        <begin position="16"/>
        <end position="36"/>
    </location>
</feature>
<dbReference type="InterPro" id="IPR036884">
    <property type="entry name" value="2Fe-2S-bd_dom_sf"/>
</dbReference>
<keyword evidence="3" id="KW-0560">Oxidoreductase</keyword>
<evidence type="ECO:0000256" key="1">
    <source>
        <dbReference type="ARBA" id="ARBA00022714"/>
    </source>
</evidence>
<dbReference type="InterPro" id="IPR001041">
    <property type="entry name" value="2Fe-2S_ferredoxin-type"/>
</dbReference>
<organism evidence="8 9">
    <name type="scientific">Granulicella rosea</name>
    <dbReference type="NCBI Taxonomy" id="474952"/>
    <lineage>
        <taxon>Bacteria</taxon>
        <taxon>Pseudomonadati</taxon>
        <taxon>Acidobacteriota</taxon>
        <taxon>Terriglobia</taxon>
        <taxon>Terriglobales</taxon>
        <taxon>Acidobacteriaceae</taxon>
        <taxon>Granulicella</taxon>
    </lineage>
</organism>
<dbReference type="InterPro" id="IPR006058">
    <property type="entry name" value="2Fe2S_fd_BS"/>
</dbReference>
<dbReference type="AlphaFoldDB" id="A0A239JWZ0"/>
<evidence type="ECO:0000256" key="3">
    <source>
        <dbReference type="ARBA" id="ARBA00023002"/>
    </source>
</evidence>
<dbReference type="SUPFAM" id="SSF54292">
    <property type="entry name" value="2Fe-2S ferredoxin-like"/>
    <property type="match status" value="1"/>
</dbReference>
<dbReference type="Proteomes" id="UP000198356">
    <property type="component" value="Unassembled WGS sequence"/>
</dbReference>
<dbReference type="InterPro" id="IPR002888">
    <property type="entry name" value="2Fe-2S-bd"/>
</dbReference>
<dbReference type="InterPro" id="IPR012675">
    <property type="entry name" value="Beta-grasp_dom_sf"/>
</dbReference>
<dbReference type="Pfam" id="PF00111">
    <property type="entry name" value="Fer2"/>
    <property type="match status" value="1"/>
</dbReference>
<dbReference type="PANTHER" id="PTHR45331">
    <property type="entry name" value="OXIDOREDUCTASE, IRON-SULPHUR BINDING SUBUNIT-RELATED-RELATED"/>
    <property type="match status" value="1"/>
</dbReference>
<evidence type="ECO:0000313" key="8">
    <source>
        <dbReference type="EMBL" id="SNT10486.1"/>
    </source>
</evidence>
<proteinExistence type="predicted"/>
<dbReference type="FunFam" id="3.10.20.30:FF:000020">
    <property type="entry name" value="Xanthine dehydrogenase iron-sulfur subunit"/>
    <property type="match status" value="1"/>
</dbReference>
<gene>
    <name evidence="8" type="ORF">SAMN05421770_104185</name>
</gene>
<evidence type="ECO:0000256" key="6">
    <source>
        <dbReference type="SAM" id="MobiDB-lite"/>
    </source>
</evidence>
<feature type="region of interest" description="Disordered" evidence="6">
    <location>
        <begin position="1"/>
        <end position="46"/>
    </location>
</feature>
<dbReference type="InterPro" id="IPR019546">
    <property type="entry name" value="TAT_signal_bac_arc"/>
</dbReference>
<dbReference type="Gene3D" id="3.10.20.30">
    <property type="match status" value="1"/>
</dbReference>
<dbReference type="InterPro" id="IPR036010">
    <property type="entry name" value="2Fe-2S_ferredoxin-like_sf"/>
</dbReference>
<evidence type="ECO:0000256" key="5">
    <source>
        <dbReference type="ARBA" id="ARBA00023014"/>
    </source>
</evidence>
<dbReference type="PROSITE" id="PS51085">
    <property type="entry name" value="2FE2S_FER_2"/>
    <property type="match status" value="1"/>
</dbReference>
<dbReference type="RefSeq" id="WP_089408844.1">
    <property type="nucleotide sequence ID" value="NZ_FZOU01000004.1"/>
</dbReference>
<evidence type="ECO:0000256" key="2">
    <source>
        <dbReference type="ARBA" id="ARBA00022723"/>
    </source>
</evidence>
<keyword evidence="9" id="KW-1185">Reference proteome</keyword>
<sequence>MSTHIDKPSLNASSENAREGLPDNVGQDDHASRSGEHLCASARTEPDAEQLEEFKELERHGLLSELSRRRFVQASSALAASLAFGMPSPVEAQEAPHTQTITLQVNGQPQTLSLDTRTSLLDALREYMDLTGAKKGCDHGQCGACTVLIDGHRVNSCLTLAFAAEGARITTIEGLARTPDPKAIEDLSAVQAAFLVHDGYQCGYCTPGQIISATAAIDEQRKGDLSIVSWHNGQSDRPELTDDEIRERMSGNICRCGAYPNIVAAVRAASKGASA</sequence>